<dbReference type="InterPro" id="IPR006656">
    <property type="entry name" value="Mopterin_OxRdtase"/>
</dbReference>
<dbReference type="GO" id="GO:0045333">
    <property type="term" value="P:cellular respiration"/>
    <property type="evidence" value="ECO:0007669"/>
    <property type="project" value="UniProtKB-ARBA"/>
</dbReference>
<dbReference type="SUPFAM" id="SSF50692">
    <property type="entry name" value="ADC-like"/>
    <property type="match status" value="1"/>
</dbReference>
<dbReference type="InterPro" id="IPR010046">
    <property type="entry name" value="Mopterin_OxRdtse_a_bac"/>
</dbReference>
<reference evidence="7 8" key="1">
    <citation type="submission" date="2020-08" db="EMBL/GenBank/DDBJ databases">
        <title>Genomic Encyclopedia of Type Strains, Phase III (KMG-III): the genomes of soil and plant-associated and newly described type strains.</title>
        <authorList>
            <person name="Whitman W."/>
        </authorList>
    </citation>
    <scope>NUCLEOTIDE SEQUENCE [LARGE SCALE GENOMIC DNA]</scope>
    <source>
        <strain evidence="7 8">CECT 8571</strain>
    </source>
</reference>
<dbReference type="PANTHER" id="PTHR43105:SF4">
    <property type="entry name" value="PROTEIN YDEP"/>
    <property type="match status" value="1"/>
</dbReference>
<comment type="caution">
    <text evidence="7">The sequence shown here is derived from an EMBL/GenBank/DDBJ whole genome shotgun (WGS) entry which is preliminary data.</text>
</comment>
<evidence type="ECO:0000259" key="5">
    <source>
        <dbReference type="Pfam" id="PF00384"/>
    </source>
</evidence>
<dbReference type="EMBL" id="JACHXZ010000001">
    <property type="protein sequence ID" value="MBB3167787.1"/>
    <property type="molecule type" value="Genomic_DNA"/>
</dbReference>
<dbReference type="Pfam" id="PF01568">
    <property type="entry name" value="Molydop_binding"/>
    <property type="match status" value="1"/>
</dbReference>
<dbReference type="GO" id="GO:0051539">
    <property type="term" value="F:4 iron, 4 sulfur cluster binding"/>
    <property type="evidence" value="ECO:0007669"/>
    <property type="project" value="InterPro"/>
</dbReference>
<evidence type="ECO:0000256" key="3">
    <source>
        <dbReference type="ARBA" id="ARBA00023014"/>
    </source>
</evidence>
<dbReference type="RefSeq" id="WP_183908803.1">
    <property type="nucleotide sequence ID" value="NZ_JACHXZ010000001.1"/>
</dbReference>
<dbReference type="Gene3D" id="3.40.50.740">
    <property type="match status" value="1"/>
</dbReference>
<proteinExistence type="predicted"/>
<evidence type="ECO:0000313" key="8">
    <source>
        <dbReference type="Proteomes" id="UP000559987"/>
    </source>
</evidence>
<name>A0A839UQU7_9GAMM</name>
<protein>
    <submittedName>
        <fullName evidence="7">Molybdopterin-dependent oxidoreductase alpha subunit</fullName>
    </submittedName>
</protein>
<dbReference type="PIRSF" id="PIRSF000144">
    <property type="entry name" value="CbbBc"/>
    <property type="match status" value="1"/>
</dbReference>
<feature type="domain" description="Molybdopterin dinucleotide-binding" evidence="6">
    <location>
        <begin position="619"/>
        <end position="719"/>
    </location>
</feature>
<dbReference type="InterPro" id="IPR050123">
    <property type="entry name" value="Prok_molybdopt-oxidoreductase"/>
</dbReference>
<evidence type="ECO:0000259" key="6">
    <source>
        <dbReference type="Pfam" id="PF01568"/>
    </source>
</evidence>
<dbReference type="GO" id="GO:0016020">
    <property type="term" value="C:membrane"/>
    <property type="evidence" value="ECO:0007669"/>
    <property type="project" value="TreeGrafter"/>
</dbReference>
<feature type="domain" description="Molybdopterin oxidoreductase" evidence="5">
    <location>
        <begin position="104"/>
        <end position="466"/>
    </location>
</feature>
<evidence type="ECO:0000313" key="7">
    <source>
        <dbReference type="EMBL" id="MBB3167787.1"/>
    </source>
</evidence>
<dbReference type="InterPro" id="IPR009010">
    <property type="entry name" value="Asp_de-COase-like_dom_sf"/>
</dbReference>
<dbReference type="Proteomes" id="UP000559987">
    <property type="component" value="Unassembled WGS sequence"/>
</dbReference>
<keyword evidence="3" id="KW-0411">Iron-sulfur</keyword>
<dbReference type="GO" id="GO:0030151">
    <property type="term" value="F:molybdenum ion binding"/>
    <property type="evidence" value="ECO:0007669"/>
    <property type="project" value="InterPro"/>
</dbReference>
<dbReference type="PANTHER" id="PTHR43105">
    <property type="entry name" value="RESPIRATORY NITRATE REDUCTASE"/>
    <property type="match status" value="1"/>
</dbReference>
<evidence type="ECO:0000256" key="1">
    <source>
        <dbReference type="ARBA" id="ARBA00022723"/>
    </source>
</evidence>
<dbReference type="GO" id="GO:1990204">
    <property type="term" value="C:oxidoreductase complex"/>
    <property type="evidence" value="ECO:0007669"/>
    <property type="project" value="UniProtKB-ARBA"/>
</dbReference>
<accession>A0A839UQU7</accession>
<sequence length="729" mass="78890">MPNDTPVGGGLKKILYTLSTARRIGLRASGKALTSRNTCKACGLGMGGQRGGMTNELGEFPSVCNKSVQAQSTDNQSAIPLDVFKYPIAQLQSLTGHEVEHLGRLNTPLYKAPHGLHFEPISWNRAMGLCVDKLAKCPAERSFFYASGRSSNEAGYLLQLLARAKGTNNVNNCSYFCHQATGVALQNTIGTATATVQLADLQHADLIFVIGANPASNHPRLLHALKACRDRGGEVVIINPVKEPGLVRFALPKSPSSLIAGGHEIASLYLQPKVGSDAWVFAGIAKLLLEQGLQDRAYIAAHCEDFDVFQKSIATLTWPDILLHTGLTQAEFEAVTARYTTAQAAVFTWGMGLTHHINGVDTLEALTGLALLRGMVGKPGAGLLPLRGHSNVQGMGTVGVKPQLASHVIDAMAQELGIPSPSDVGLDTMACLKAAHEGAIDFALMLGGNLLEAAPDTQWSKAALDRIGFKLYLTTTLNRGHLHSADHSSCLILPVAARDEEWQATTQESMFSYVRMSDGGIHRMSNVHSEVAILSELAATALPDFRKIFEEFSNHAAIRQAMSRTLTEMAPLKTLDETREEFHIAGRHLHTPHFNTPTGKAYFKPLKPIGQANSEQFPLRLISARSEGQFNTIVYEQKDSYRGVMNRQTVLMHPDDMADLDLCAGDCVELRSAAGHLSGFQVQPFNIKRGAVLGYYPETNPLIGREVDPKSQTPAYKSAPVAIKKKPTQ</sequence>
<dbReference type="AlphaFoldDB" id="A0A839UQU7"/>
<keyword evidence="8" id="KW-1185">Reference proteome</keyword>
<dbReference type="Gene3D" id="3.40.228.10">
    <property type="entry name" value="Dimethylsulfoxide Reductase, domain 2"/>
    <property type="match status" value="1"/>
</dbReference>
<evidence type="ECO:0000256" key="4">
    <source>
        <dbReference type="SAM" id="MobiDB-lite"/>
    </source>
</evidence>
<dbReference type="InterPro" id="IPR006657">
    <property type="entry name" value="MoPterin_dinucl-bd_dom"/>
</dbReference>
<dbReference type="NCBIfam" id="TIGR01701">
    <property type="entry name" value="Fdhalpha-like"/>
    <property type="match status" value="1"/>
</dbReference>
<dbReference type="Gene3D" id="2.40.40.20">
    <property type="match status" value="1"/>
</dbReference>
<dbReference type="SUPFAM" id="SSF53706">
    <property type="entry name" value="Formate dehydrogenase/DMSO reductase, domains 1-3"/>
    <property type="match status" value="1"/>
</dbReference>
<keyword evidence="1" id="KW-0479">Metal-binding</keyword>
<gene>
    <name evidence="7" type="ORF">FHS30_000963</name>
</gene>
<feature type="region of interest" description="Disordered" evidence="4">
    <location>
        <begin position="708"/>
        <end position="729"/>
    </location>
</feature>
<dbReference type="Pfam" id="PF00384">
    <property type="entry name" value="Molybdopterin"/>
    <property type="match status" value="1"/>
</dbReference>
<dbReference type="GO" id="GO:0008863">
    <property type="term" value="F:formate dehydrogenase (NAD+) activity"/>
    <property type="evidence" value="ECO:0007669"/>
    <property type="project" value="InterPro"/>
</dbReference>
<evidence type="ECO:0000256" key="2">
    <source>
        <dbReference type="ARBA" id="ARBA00023004"/>
    </source>
</evidence>
<dbReference type="GO" id="GO:0043546">
    <property type="term" value="F:molybdopterin cofactor binding"/>
    <property type="evidence" value="ECO:0007669"/>
    <property type="project" value="InterPro"/>
</dbReference>
<organism evidence="7 8">
    <name type="scientific">Simiduia aestuariiviva</name>
    <dbReference type="NCBI Taxonomy" id="1510459"/>
    <lineage>
        <taxon>Bacteria</taxon>
        <taxon>Pseudomonadati</taxon>
        <taxon>Pseudomonadota</taxon>
        <taxon>Gammaproteobacteria</taxon>
        <taxon>Cellvibrionales</taxon>
        <taxon>Cellvibrionaceae</taxon>
        <taxon>Simiduia</taxon>
    </lineage>
</organism>
<keyword evidence="2" id="KW-0408">Iron</keyword>